<accession>S7TGR0</accession>
<evidence type="ECO:0000259" key="3">
    <source>
        <dbReference type="PROSITE" id="PS50113"/>
    </source>
</evidence>
<dbReference type="SUPFAM" id="SSF55785">
    <property type="entry name" value="PYP-like sensor domain (PAS domain)"/>
    <property type="match status" value="3"/>
</dbReference>
<dbReference type="eggNOG" id="COG3706">
    <property type="taxonomic scope" value="Bacteria"/>
</dbReference>
<dbReference type="InterPro" id="IPR052155">
    <property type="entry name" value="Biofilm_reg_signaling"/>
</dbReference>
<keyword evidence="2" id="KW-0732">Signal</keyword>
<reference evidence="5 6" key="1">
    <citation type="journal article" date="2013" name="Genome Announc.">
        <title>Draft genome sequences for three mercury-methylating, sulfate-reducing bacteria.</title>
        <authorList>
            <person name="Brown S.D."/>
            <person name="Hurt R.A.Jr."/>
            <person name="Gilmour C.C."/>
            <person name="Elias D.A."/>
        </authorList>
    </citation>
    <scope>NUCLEOTIDE SEQUENCE [LARGE SCALE GENOMIC DNA]</scope>
    <source>
        <strain evidence="5 6">DSM 2059</strain>
    </source>
</reference>
<evidence type="ECO:0000259" key="4">
    <source>
        <dbReference type="PROSITE" id="PS50887"/>
    </source>
</evidence>
<dbReference type="PANTHER" id="PTHR44757:SF2">
    <property type="entry name" value="BIOFILM ARCHITECTURE MAINTENANCE PROTEIN MBAA"/>
    <property type="match status" value="1"/>
</dbReference>
<feature type="domain" description="PAC" evidence="3">
    <location>
        <begin position="101"/>
        <end position="155"/>
    </location>
</feature>
<dbReference type="OrthoDB" id="9805474at2"/>
<dbReference type="Pfam" id="PF00990">
    <property type="entry name" value="GGDEF"/>
    <property type="match status" value="1"/>
</dbReference>
<feature type="domain" description="PAC" evidence="3">
    <location>
        <begin position="414"/>
        <end position="468"/>
    </location>
</feature>
<name>S7TGR0_DESML</name>
<feature type="chain" id="PRO_5011688820" evidence="2">
    <location>
        <begin position="22"/>
        <end position="646"/>
    </location>
</feature>
<dbReference type="InterPro" id="IPR000160">
    <property type="entry name" value="GGDEF_dom"/>
</dbReference>
<dbReference type="FunFam" id="3.30.70.270:FF:000001">
    <property type="entry name" value="Diguanylate cyclase domain protein"/>
    <property type="match status" value="1"/>
</dbReference>
<dbReference type="InterPro" id="IPR001610">
    <property type="entry name" value="PAC"/>
</dbReference>
<proteinExistence type="predicted"/>
<protein>
    <submittedName>
        <fullName evidence="5">Diguanylate cyclase with PAS/PAC sensor</fullName>
    </submittedName>
</protein>
<dbReference type="SUPFAM" id="SSF55073">
    <property type="entry name" value="Nucleotide cyclase"/>
    <property type="match status" value="1"/>
</dbReference>
<dbReference type="NCBIfam" id="TIGR00229">
    <property type="entry name" value="sensory_box"/>
    <property type="match status" value="1"/>
</dbReference>
<dbReference type="InterPro" id="IPR029787">
    <property type="entry name" value="Nucleotide_cyclase"/>
</dbReference>
<sequence length="646" mass="73675">MKWLGLLMCLTFFMGGSQGHAFVSVGQAQMIYDGKLPVELQNHNIMALLIDPESGAIVDANRKAVVFYGYPLDRMRGMRIQEINILDPRDVEAEYKRAEKEDRNYFIFPHRLADGEVRTVEVYSAPVPDSSGKRLLLSIIHDATHKALMEAELNRYKDRLETLVAQRTRQLSDAHKRIDRLSIFGLLVVSGLLFFLLRRHQKAVYFQHRFELERERQRSEAALMEREERFQRMLALVPDMITIQDPEMNILYSNWNGMGAVEPEKRILGTKCHQTYRGYDDICPDCRPISVLDTKTPFQEEIRLPDGTWLDMRVIPILDANGEVECFVEWARDITEQKQAQKELLAQKNLLEGVIDAIHDLLTIQHPDRTIALCNKAACEAFGTTVEAARHKKCYELIGRDRECDICATRKVHETGEPAELEKFMPELGVHLHCCSNPILDQDGRIVYIVEQMRDITENHRTRERLERLATTDALTELWNRAYFMGTIRKEMERARRYGEPFSLLMLDLDHFKRVNDTRGHAAGDAALRHVAAIFRKSLRQTDIAGRVGGEEFSILLPHTDLAAALVMAERLRSTIENTPADYNGTEIPLTSSIGVAVYDREIADEDALMLLADEALYAAKKGGRNRVCQPPREKGAAFPGTSDVG</sequence>
<feature type="signal peptide" evidence="2">
    <location>
        <begin position="1"/>
        <end position="21"/>
    </location>
</feature>
<dbReference type="NCBIfam" id="TIGR00254">
    <property type="entry name" value="GGDEF"/>
    <property type="match status" value="1"/>
</dbReference>
<dbReference type="Pfam" id="PF08448">
    <property type="entry name" value="PAS_4"/>
    <property type="match status" value="3"/>
</dbReference>
<feature type="domain" description="PAC" evidence="3">
    <location>
        <begin position="296"/>
        <end position="346"/>
    </location>
</feature>
<dbReference type="CDD" id="cd00130">
    <property type="entry name" value="PAS"/>
    <property type="match status" value="2"/>
</dbReference>
<dbReference type="PANTHER" id="PTHR44757">
    <property type="entry name" value="DIGUANYLATE CYCLASE DGCP"/>
    <property type="match status" value="1"/>
</dbReference>
<dbReference type="STRING" id="897.B2D07_16090"/>
<dbReference type="InterPro" id="IPR043128">
    <property type="entry name" value="Rev_trsase/Diguanyl_cyclase"/>
</dbReference>
<dbReference type="EMBL" id="ATHJ01000105">
    <property type="protein sequence ID" value="EPR35981.1"/>
    <property type="molecule type" value="Genomic_DNA"/>
</dbReference>
<gene>
    <name evidence="5" type="ORF">dsmv_0686</name>
</gene>
<dbReference type="SMART" id="SM00267">
    <property type="entry name" value="GGDEF"/>
    <property type="match status" value="1"/>
</dbReference>
<dbReference type="SMART" id="SM00091">
    <property type="entry name" value="PAS"/>
    <property type="match status" value="2"/>
</dbReference>
<feature type="region of interest" description="Disordered" evidence="1">
    <location>
        <begin position="624"/>
        <end position="646"/>
    </location>
</feature>
<dbReference type="RefSeq" id="WP_020877797.1">
    <property type="nucleotide sequence ID" value="NZ_ATHJ01000105.1"/>
</dbReference>
<dbReference type="Proteomes" id="UP000014977">
    <property type="component" value="Unassembled WGS sequence"/>
</dbReference>
<evidence type="ECO:0000256" key="2">
    <source>
        <dbReference type="SAM" id="SignalP"/>
    </source>
</evidence>
<dbReference type="InterPro" id="IPR000700">
    <property type="entry name" value="PAS-assoc_C"/>
</dbReference>
<organism evidence="5 6">
    <name type="scientific">Desulfococcus multivorans DSM 2059</name>
    <dbReference type="NCBI Taxonomy" id="1121405"/>
    <lineage>
        <taxon>Bacteria</taxon>
        <taxon>Pseudomonadati</taxon>
        <taxon>Thermodesulfobacteriota</taxon>
        <taxon>Desulfobacteria</taxon>
        <taxon>Desulfobacterales</taxon>
        <taxon>Desulfococcaceae</taxon>
        <taxon>Desulfococcus</taxon>
    </lineage>
</organism>
<feature type="domain" description="GGDEF" evidence="4">
    <location>
        <begin position="500"/>
        <end position="633"/>
    </location>
</feature>
<dbReference type="AlphaFoldDB" id="S7TGR0"/>
<keyword evidence="6" id="KW-1185">Reference proteome</keyword>
<dbReference type="Gene3D" id="3.30.450.20">
    <property type="entry name" value="PAS domain"/>
    <property type="match status" value="3"/>
</dbReference>
<dbReference type="PROSITE" id="PS50113">
    <property type="entry name" value="PAC"/>
    <property type="match status" value="3"/>
</dbReference>
<dbReference type="PROSITE" id="PS50887">
    <property type="entry name" value="GGDEF"/>
    <property type="match status" value="1"/>
</dbReference>
<dbReference type="InterPro" id="IPR000014">
    <property type="entry name" value="PAS"/>
</dbReference>
<evidence type="ECO:0000313" key="5">
    <source>
        <dbReference type="EMBL" id="EPR35981.1"/>
    </source>
</evidence>
<dbReference type="PATRIC" id="fig|1121405.3.peg.3410"/>
<dbReference type="InterPro" id="IPR013656">
    <property type="entry name" value="PAS_4"/>
</dbReference>
<dbReference type="InterPro" id="IPR035965">
    <property type="entry name" value="PAS-like_dom_sf"/>
</dbReference>
<comment type="caution">
    <text evidence="5">The sequence shown here is derived from an EMBL/GenBank/DDBJ whole genome shotgun (WGS) entry which is preliminary data.</text>
</comment>
<evidence type="ECO:0000256" key="1">
    <source>
        <dbReference type="SAM" id="MobiDB-lite"/>
    </source>
</evidence>
<dbReference type="SMART" id="SM00086">
    <property type="entry name" value="PAC"/>
    <property type="match status" value="2"/>
</dbReference>
<dbReference type="Gene3D" id="3.30.70.270">
    <property type="match status" value="1"/>
</dbReference>
<dbReference type="CDD" id="cd01949">
    <property type="entry name" value="GGDEF"/>
    <property type="match status" value="1"/>
</dbReference>
<dbReference type="GO" id="GO:0003824">
    <property type="term" value="F:catalytic activity"/>
    <property type="evidence" value="ECO:0007669"/>
    <property type="project" value="UniProtKB-ARBA"/>
</dbReference>
<evidence type="ECO:0000313" key="6">
    <source>
        <dbReference type="Proteomes" id="UP000014977"/>
    </source>
</evidence>